<dbReference type="InterPro" id="IPR013783">
    <property type="entry name" value="Ig-like_fold"/>
</dbReference>
<dbReference type="KEGG" id="lum:CNR27_00365"/>
<dbReference type="GO" id="GO:0030246">
    <property type="term" value="F:carbohydrate binding"/>
    <property type="evidence" value="ECO:0007669"/>
    <property type="project" value="InterPro"/>
</dbReference>
<keyword evidence="11" id="KW-1185">Reference proteome</keyword>
<dbReference type="PIRSF" id="PIRSF006281">
    <property type="entry name" value="MdoG"/>
    <property type="match status" value="1"/>
</dbReference>
<dbReference type="InterPro" id="IPR014718">
    <property type="entry name" value="GH-type_carb-bd"/>
</dbReference>
<evidence type="ECO:0000256" key="2">
    <source>
        <dbReference type="ARBA" id="ARBA00004418"/>
    </source>
</evidence>
<organism evidence="10 11">
    <name type="scientific">Luteimonas chenhongjianii</name>
    <dbReference type="NCBI Taxonomy" id="2006110"/>
    <lineage>
        <taxon>Bacteria</taxon>
        <taxon>Pseudomonadati</taxon>
        <taxon>Pseudomonadota</taxon>
        <taxon>Gammaproteobacteria</taxon>
        <taxon>Lysobacterales</taxon>
        <taxon>Lysobacteraceae</taxon>
        <taxon>Luteimonas</taxon>
    </lineage>
</organism>
<evidence type="ECO:0000256" key="7">
    <source>
        <dbReference type="ARBA" id="ARBA00022764"/>
    </source>
</evidence>
<dbReference type="PANTHER" id="PTHR30504:SF2">
    <property type="entry name" value="GLUCANS BIOSYNTHESIS PROTEIN G"/>
    <property type="match status" value="1"/>
</dbReference>
<dbReference type="GO" id="GO:0051274">
    <property type="term" value="P:beta-glucan biosynthetic process"/>
    <property type="evidence" value="ECO:0007669"/>
    <property type="project" value="TreeGrafter"/>
</dbReference>
<dbReference type="Gene3D" id="2.70.98.10">
    <property type="match status" value="1"/>
</dbReference>
<keyword evidence="7" id="KW-0574">Periplasm</keyword>
<feature type="domain" description="Glucan biosynthesis periplasmic MdoG C-terminal" evidence="9">
    <location>
        <begin position="35"/>
        <end position="505"/>
    </location>
</feature>
<evidence type="ECO:0000256" key="3">
    <source>
        <dbReference type="ARBA" id="ARBA00005001"/>
    </source>
</evidence>
<dbReference type="GO" id="GO:0030288">
    <property type="term" value="C:outer membrane-bounded periplasmic space"/>
    <property type="evidence" value="ECO:0007669"/>
    <property type="project" value="TreeGrafter"/>
</dbReference>
<dbReference type="InterPro" id="IPR014438">
    <property type="entry name" value="Glucan_biosyn_MdoG/MdoD"/>
</dbReference>
<evidence type="ECO:0000256" key="5">
    <source>
        <dbReference type="ARBA" id="ARBA00015372"/>
    </source>
</evidence>
<dbReference type="InterPro" id="IPR014756">
    <property type="entry name" value="Ig_E-set"/>
</dbReference>
<keyword evidence="6 8" id="KW-0732">Signal</keyword>
<dbReference type="Pfam" id="PF04349">
    <property type="entry name" value="MdoG"/>
    <property type="match status" value="1"/>
</dbReference>
<evidence type="ECO:0000256" key="1">
    <source>
        <dbReference type="ARBA" id="ARBA00003985"/>
    </source>
</evidence>
<comment type="subcellular location">
    <subcellularLocation>
        <location evidence="2">Periplasm</location>
    </subcellularLocation>
</comment>
<feature type="chain" id="PRO_5013194358" description="Glucans biosynthesis protein D" evidence="8">
    <location>
        <begin position="27"/>
        <end position="507"/>
    </location>
</feature>
<name>A0A290XAT7_9GAMM</name>
<evidence type="ECO:0000313" key="10">
    <source>
        <dbReference type="EMBL" id="ATD66098.1"/>
    </source>
</evidence>
<dbReference type="InterPro" id="IPR007444">
    <property type="entry name" value="Glucan_biosyn_MdoG_C"/>
</dbReference>
<protein>
    <recommendedName>
        <fullName evidence="5">Glucans biosynthesis protein D</fullName>
    </recommendedName>
</protein>
<dbReference type="EMBL" id="CP023406">
    <property type="protein sequence ID" value="ATD66098.1"/>
    <property type="molecule type" value="Genomic_DNA"/>
</dbReference>
<proteinExistence type="inferred from homology"/>
<dbReference type="UniPathway" id="UPA00637"/>
<sequence length="507" mass="56071">MRRRDFLTTAMAVPLLGGLWPALAAAAEGAPSEAFDADTVWKLARELAARPYAPPDETLPAVLAAADYDRYRDFRYRPDKALWRDLPGSRFQAQFFHRGFLFKPPVDIHVVADGRAQQVPFSTSLFDYGPNPTPALQPELGFAGFRLHAPLNNPGYFDELCVFLGASYFRAVAKGLGYGLSARGIALGSGDPGPEEFPAFRAFWLHRPEPGADTITLDALLDGPSVVGAFRFRIHPGEETIFEVDARLFPRVDLPHVGIAPLTSMFQFDASDRGGVDDYRPAVHDSDGLALWTGTDEQVWRPLRNPAAIQHSGFQDRSPRRFGLMQRKRTFSDFQDAEAGYEGRPSAWVEPLDDWGPGEVHLVEIPTGDEYQDNIVAFWRPQAPLEAGSESRWRYRLHWTASPRWKPGLAAVEATRIGARPGKDRSVRLIVVDFDGDAGEAGAAVPEIEVSASRGTVTHPVVHARPGGGWRAAFEFAPDGDAASELRMRLHRGGRAISETWTYRWSA</sequence>
<accession>A0A290XAT7</accession>
<feature type="signal peptide" evidence="8">
    <location>
        <begin position="1"/>
        <end position="26"/>
    </location>
</feature>
<dbReference type="SUPFAM" id="SSF81296">
    <property type="entry name" value="E set domains"/>
    <property type="match status" value="1"/>
</dbReference>
<comment type="pathway">
    <text evidence="3">Glycan metabolism; osmoregulated periplasmic glucan (OPG) biosynthesis.</text>
</comment>
<dbReference type="FunFam" id="2.70.98.10:FF:000001">
    <property type="entry name" value="Glucans biosynthesis protein G"/>
    <property type="match status" value="1"/>
</dbReference>
<evidence type="ECO:0000313" key="11">
    <source>
        <dbReference type="Proteomes" id="UP000218968"/>
    </source>
</evidence>
<dbReference type="SUPFAM" id="SSF74650">
    <property type="entry name" value="Galactose mutarotase-like"/>
    <property type="match status" value="1"/>
</dbReference>
<evidence type="ECO:0000256" key="6">
    <source>
        <dbReference type="ARBA" id="ARBA00022729"/>
    </source>
</evidence>
<comment type="function">
    <text evidence="1">Probably involved in the control of the structural glucose backbone of osmoregulated periplasmic glucans (OPGs).</text>
</comment>
<dbReference type="InterPro" id="IPR011013">
    <property type="entry name" value="Gal_mutarotase_sf_dom"/>
</dbReference>
<dbReference type="Proteomes" id="UP000218968">
    <property type="component" value="Chromosome"/>
</dbReference>
<reference evidence="11" key="1">
    <citation type="submission" date="2017-09" db="EMBL/GenBank/DDBJ databases">
        <title>Luteimonas liuhanmingii sp.nov., isolated from the intestinal contents of Tibetan Plateau Pika in Yushu, Qinghai Province, China.</title>
        <authorList>
            <person name="Gui Z."/>
        </authorList>
    </citation>
    <scope>NUCLEOTIDE SEQUENCE [LARGE SCALE GENOMIC DNA]</scope>
    <source>
        <strain evidence="11">100111</strain>
    </source>
</reference>
<dbReference type="AlphaFoldDB" id="A0A290XAT7"/>
<dbReference type="Gene3D" id="2.60.40.10">
    <property type="entry name" value="Immunoglobulins"/>
    <property type="match status" value="1"/>
</dbReference>
<evidence type="ECO:0000259" key="9">
    <source>
        <dbReference type="Pfam" id="PF04349"/>
    </source>
</evidence>
<gene>
    <name evidence="10" type="ORF">CNR27_00365</name>
</gene>
<dbReference type="OrthoDB" id="335750at2"/>
<evidence type="ECO:0000256" key="4">
    <source>
        <dbReference type="ARBA" id="ARBA00009284"/>
    </source>
</evidence>
<evidence type="ECO:0000256" key="8">
    <source>
        <dbReference type="SAM" id="SignalP"/>
    </source>
</evidence>
<dbReference type="PANTHER" id="PTHR30504">
    <property type="entry name" value="GLUCANS BIOSYNTHESIS PROTEIN"/>
    <property type="match status" value="1"/>
</dbReference>
<comment type="similarity">
    <text evidence="4">Belongs to the OpgD/OpgG family.</text>
</comment>
<dbReference type="GO" id="GO:0003824">
    <property type="term" value="F:catalytic activity"/>
    <property type="evidence" value="ECO:0007669"/>
    <property type="project" value="InterPro"/>
</dbReference>